<dbReference type="Proteomes" id="UP000294535">
    <property type="component" value="Unassembled WGS sequence"/>
</dbReference>
<sequence>MIHYHITCPNPESQFIHIQLELENQELDPLKLQLPSWRAGRYQLANYAQNIRGFKVFDTAGNLIPFQKKSKDLWQIIGSGKLLVNYEYWAGKMDAGSAWVDDEQVYFNLVNCCFEVLGQSSEEILVTLELPEFPDQISTLIPVSKSSWKAADFQMLADSTILASKKLIHWNYRAGDSDFHIWIQGEVHFEKGKFISAFEAFSKKLIQDFGEFPEPEYHFIFQLLPYPHYHGVEHRRGTVITFGPAEKLAEPEEMEELLGVSCHELYHAWNVCRIRPKELLPYDFSKETYTEAGLILEGVTTYLGDMYLLKSGVYKLETYLKHLAKVIQREADNFGWKNYSILESSFDLWLDGYVPGIPDRKVNIYTRGAILAMGLDAILINSRSSLRVVMRRMWERFGKPNLGYTFSDFQEIIAEEAGSRKLIEDFFERFVSGHKDYFGEFKRLLNSLGIQWNEDFDQNPLLHEFGVRINELKQITQIHPESDAYKKLMKGDVILEENIEEEKKAALKINRMGRVISVNLDSSKGLFFPKISLSCPQILESTKNWMS</sequence>
<evidence type="ECO:0000313" key="4">
    <source>
        <dbReference type="Proteomes" id="UP000294535"/>
    </source>
</evidence>
<dbReference type="InterPro" id="IPR007963">
    <property type="entry name" value="Peptidase_M61_catalytic"/>
</dbReference>
<evidence type="ECO:0000259" key="2">
    <source>
        <dbReference type="Pfam" id="PF17899"/>
    </source>
</evidence>
<keyword evidence="3" id="KW-0378">Hydrolase</keyword>
<keyword evidence="3" id="KW-0645">Protease</keyword>
<dbReference type="InterPro" id="IPR040756">
    <property type="entry name" value="Peptidase_M61_N"/>
</dbReference>
<dbReference type="EMBL" id="SNYF01000006">
    <property type="protein sequence ID" value="TDQ17661.1"/>
    <property type="molecule type" value="Genomic_DNA"/>
</dbReference>
<dbReference type="GO" id="GO:0006508">
    <property type="term" value="P:proteolysis"/>
    <property type="evidence" value="ECO:0007669"/>
    <property type="project" value="UniProtKB-KW"/>
</dbReference>
<dbReference type="GO" id="GO:0008237">
    <property type="term" value="F:metallopeptidase activity"/>
    <property type="evidence" value="ECO:0007669"/>
    <property type="project" value="UniProtKB-KW"/>
</dbReference>
<dbReference type="InterPro" id="IPR027268">
    <property type="entry name" value="Peptidase_M4/M1_CTD_sf"/>
</dbReference>
<dbReference type="Gene3D" id="2.60.40.3650">
    <property type="match status" value="1"/>
</dbReference>
<proteinExistence type="predicted"/>
<dbReference type="InterPro" id="IPR024191">
    <property type="entry name" value="Peptidase_M61"/>
</dbReference>
<evidence type="ECO:0000313" key="3">
    <source>
        <dbReference type="EMBL" id="TDQ17661.1"/>
    </source>
</evidence>
<dbReference type="AlphaFoldDB" id="A0A4R6T576"/>
<dbReference type="Pfam" id="PF05299">
    <property type="entry name" value="Peptidase_M61"/>
    <property type="match status" value="1"/>
</dbReference>
<name>A0A4R6T576_9BACT</name>
<dbReference type="Pfam" id="PF17899">
    <property type="entry name" value="Peptidase_M61_N"/>
    <property type="match status" value="1"/>
</dbReference>
<dbReference type="RefSeq" id="WP_133555895.1">
    <property type="nucleotide sequence ID" value="NZ_SNYF01000006.1"/>
</dbReference>
<keyword evidence="4" id="KW-1185">Reference proteome</keyword>
<comment type="caution">
    <text evidence="3">The sequence shown here is derived from an EMBL/GenBank/DDBJ whole genome shotgun (WGS) entry which is preliminary data.</text>
</comment>
<feature type="domain" description="Peptidase M61 N-terminal" evidence="2">
    <location>
        <begin position="3"/>
        <end position="165"/>
    </location>
</feature>
<protein>
    <submittedName>
        <fullName evidence="3">Putative metalloprotease with PDZ domain</fullName>
    </submittedName>
</protein>
<keyword evidence="3" id="KW-0482">Metalloprotease</keyword>
<reference evidence="3 4" key="1">
    <citation type="submission" date="2019-03" db="EMBL/GenBank/DDBJ databases">
        <title>Genomic Encyclopedia of Type Strains, Phase III (KMG-III): the genomes of soil and plant-associated and newly described type strains.</title>
        <authorList>
            <person name="Whitman W."/>
        </authorList>
    </citation>
    <scope>NUCLEOTIDE SEQUENCE [LARGE SCALE GENOMIC DNA]</scope>
    <source>
        <strain evidence="3 4">CECT 8446</strain>
    </source>
</reference>
<feature type="domain" description="Peptidase M61 catalytic" evidence="1">
    <location>
        <begin position="257"/>
        <end position="371"/>
    </location>
</feature>
<dbReference type="PIRSF" id="PIRSF016493">
    <property type="entry name" value="Glycyl_aminpptds"/>
    <property type="match status" value="1"/>
</dbReference>
<accession>A0A4R6T576</accession>
<organism evidence="3 4">
    <name type="scientific">Algoriphagus boseongensis</name>
    <dbReference type="NCBI Taxonomy" id="1442587"/>
    <lineage>
        <taxon>Bacteria</taxon>
        <taxon>Pseudomonadati</taxon>
        <taxon>Bacteroidota</taxon>
        <taxon>Cytophagia</taxon>
        <taxon>Cytophagales</taxon>
        <taxon>Cyclobacteriaceae</taxon>
        <taxon>Algoriphagus</taxon>
    </lineage>
</organism>
<gene>
    <name evidence="3" type="ORF">DFQ04_2318</name>
</gene>
<evidence type="ECO:0000259" key="1">
    <source>
        <dbReference type="Pfam" id="PF05299"/>
    </source>
</evidence>
<dbReference type="OrthoDB" id="9778516at2"/>
<dbReference type="Gene3D" id="1.10.390.10">
    <property type="entry name" value="Neutral Protease Domain 2"/>
    <property type="match status" value="1"/>
</dbReference>